<feature type="region of interest" description="Disordered" evidence="1">
    <location>
        <begin position="1"/>
        <end position="90"/>
    </location>
</feature>
<protein>
    <recommendedName>
        <fullName evidence="5">Protein kinase domain-containing protein</fullName>
    </recommendedName>
</protein>
<accession>A0A9P9IBP4</accession>
<dbReference type="SUPFAM" id="SSF56112">
    <property type="entry name" value="Protein kinase-like (PK-like)"/>
    <property type="match status" value="1"/>
</dbReference>
<organism evidence="3 4">
    <name type="scientific">Dactylonectria macrodidyma</name>
    <dbReference type="NCBI Taxonomy" id="307937"/>
    <lineage>
        <taxon>Eukaryota</taxon>
        <taxon>Fungi</taxon>
        <taxon>Dikarya</taxon>
        <taxon>Ascomycota</taxon>
        <taxon>Pezizomycotina</taxon>
        <taxon>Sordariomycetes</taxon>
        <taxon>Hypocreomycetidae</taxon>
        <taxon>Hypocreales</taxon>
        <taxon>Nectriaceae</taxon>
        <taxon>Dactylonectria</taxon>
    </lineage>
</organism>
<keyword evidence="4" id="KW-1185">Reference proteome</keyword>
<evidence type="ECO:0000313" key="4">
    <source>
        <dbReference type="Proteomes" id="UP000738349"/>
    </source>
</evidence>
<dbReference type="InterPro" id="IPR052396">
    <property type="entry name" value="Meiotic_Drive_Suppr_Kinase"/>
</dbReference>
<proteinExistence type="predicted"/>
<dbReference type="EMBL" id="JAGMUV010000033">
    <property type="protein sequence ID" value="KAH7114047.1"/>
    <property type="molecule type" value="Genomic_DNA"/>
</dbReference>
<reference evidence="3" key="1">
    <citation type="journal article" date="2021" name="Nat. Commun.">
        <title>Genetic determinants of endophytism in the Arabidopsis root mycobiome.</title>
        <authorList>
            <person name="Mesny F."/>
            <person name="Miyauchi S."/>
            <person name="Thiergart T."/>
            <person name="Pickel B."/>
            <person name="Atanasova L."/>
            <person name="Karlsson M."/>
            <person name="Huettel B."/>
            <person name="Barry K.W."/>
            <person name="Haridas S."/>
            <person name="Chen C."/>
            <person name="Bauer D."/>
            <person name="Andreopoulos W."/>
            <person name="Pangilinan J."/>
            <person name="LaButti K."/>
            <person name="Riley R."/>
            <person name="Lipzen A."/>
            <person name="Clum A."/>
            <person name="Drula E."/>
            <person name="Henrissat B."/>
            <person name="Kohler A."/>
            <person name="Grigoriev I.V."/>
            <person name="Martin F.M."/>
            <person name="Hacquard S."/>
        </authorList>
    </citation>
    <scope>NUCLEOTIDE SEQUENCE</scope>
    <source>
        <strain evidence="3">MPI-CAGE-AT-0147</strain>
    </source>
</reference>
<comment type="caution">
    <text evidence="3">The sequence shown here is derived from an EMBL/GenBank/DDBJ whole genome shotgun (WGS) entry which is preliminary data.</text>
</comment>
<keyword evidence="2" id="KW-0812">Transmembrane</keyword>
<dbReference type="PANTHER" id="PTHR37171">
    <property type="entry name" value="SERINE/THREONINE-PROTEIN KINASE YRZF-RELATED"/>
    <property type="match status" value="1"/>
</dbReference>
<dbReference type="Proteomes" id="UP000738349">
    <property type="component" value="Unassembled WGS sequence"/>
</dbReference>
<dbReference type="PANTHER" id="PTHR37171:SF1">
    <property type="entry name" value="SERINE_THREONINE-PROTEIN KINASE YRZF-RELATED"/>
    <property type="match status" value="1"/>
</dbReference>
<feature type="compositionally biased region" description="Basic and acidic residues" evidence="1">
    <location>
        <begin position="1"/>
        <end position="16"/>
    </location>
</feature>
<dbReference type="OrthoDB" id="2942798at2759"/>
<name>A0A9P9IBP4_9HYPO</name>
<evidence type="ECO:0000256" key="1">
    <source>
        <dbReference type="SAM" id="MobiDB-lite"/>
    </source>
</evidence>
<dbReference type="InterPro" id="IPR011009">
    <property type="entry name" value="Kinase-like_dom_sf"/>
</dbReference>
<keyword evidence="2" id="KW-0472">Membrane</keyword>
<evidence type="ECO:0000313" key="3">
    <source>
        <dbReference type="EMBL" id="KAH7114047.1"/>
    </source>
</evidence>
<feature type="transmembrane region" description="Helical" evidence="2">
    <location>
        <begin position="127"/>
        <end position="148"/>
    </location>
</feature>
<feature type="compositionally biased region" description="Basic and acidic residues" evidence="1">
    <location>
        <begin position="52"/>
        <end position="66"/>
    </location>
</feature>
<dbReference type="AlphaFoldDB" id="A0A9P9IBP4"/>
<evidence type="ECO:0008006" key="5">
    <source>
        <dbReference type="Google" id="ProtNLM"/>
    </source>
</evidence>
<sequence length="301" mass="34769">MDKPRPSIFKEIEKQVLQRRPTPPSRSANPDIEINHAPVLTPPPRPTNFNMDKPRPSIFKKMEKQMLQRPPHVTTPPRPPKKAHVEMPPPPPPFPVQFRLGLNRVSATGTFFDCEHRHVLRLTIIRNSFDCVLIAILLLLPLMFQSFVKKIWPGYFLPSTVVLKKLKPDWDEEFENEKHIYKRLEHQQGRLVPVFYGEGRCDKTRALILSHVVGVLPFEQNPPVLRPEEFKKRLEAAYQELGALGLSHDDPKLDNFLLVDDRITLLDLESVADPGPDLEHVISSYVLHVMDQYDSFLKRQA</sequence>
<evidence type="ECO:0000256" key="2">
    <source>
        <dbReference type="SAM" id="Phobius"/>
    </source>
</evidence>
<gene>
    <name evidence="3" type="ORF">EDB81DRAFT_823711</name>
</gene>
<keyword evidence="2" id="KW-1133">Transmembrane helix</keyword>